<dbReference type="Proteomes" id="UP000286921">
    <property type="component" value="Unassembled WGS sequence"/>
</dbReference>
<proteinExistence type="predicted"/>
<gene>
    <name evidence="1" type="ORF">AAWM_08741</name>
</gene>
<organism evidence="1 2">
    <name type="scientific">Aspergillus awamori</name>
    <name type="common">Black koji mold</name>
    <dbReference type="NCBI Taxonomy" id="105351"/>
    <lineage>
        <taxon>Eukaryota</taxon>
        <taxon>Fungi</taxon>
        <taxon>Dikarya</taxon>
        <taxon>Ascomycota</taxon>
        <taxon>Pezizomycotina</taxon>
        <taxon>Eurotiomycetes</taxon>
        <taxon>Eurotiomycetidae</taxon>
        <taxon>Eurotiales</taxon>
        <taxon>Aspergillaceae</taxon>
        <taxon>Aspergillus</taxon>
    </lineage>
</organism>
<evidence type="ECO:0000313" key="1">
    <source>
        <dbReference type="EMBL" id="GCB25856.1"/>
    </source>
</evidence>
<protein>
    <recommendedName>
        <fullName evidence="3">MADS-box domain-containing protein</fullName>
    </recommendedName>
</protein>
<comment type="caution">
    <text evidence="1">The sequence shown here is derived from an EMBL/GenBank/DDBJ whole genome shotgun (WGS) entry which is preliminary data.</text>
</comment>
<evidence type="ECO:0008006" key="3">
    <source>
        <dbReference type="Google" id="ProtNLM"/>
    </source>
</evidence>
<reference evidence="1 2" key="1">
    <citation type="submission" date="2016-09" db="EMBL/GenBank/DDBJ databases">
        <title>Aspergillus awamori IFM 58123T.</title>
        <authorList>
            <person name="Kusuya Y."/>
            <person name="Shimizu M."/>
            <person name="Takahashi H."/>
            <person name="Yaguchi T."/>
        </authorList>
    </citation>
    <scope>NUCLEOTIDE SEQUENCE [LARGE SCALE GENOMIC DNA]</scope>
    <source>
        <strain evidence="1 2">IFM 58123</strain>
    </source>
</reference>
<accession>A0A401L2Y8</accession>
<dbReference type="EMBL" id="BDHI01000022">
    <property type="protein sequence ID" value="GCB25856.1"/>
    <property type="molecule type" value="Genomic_DNA"/>
</dbReference>
<keyword evidence="2" id="KW-1185">Reference proteome</keyword>
<name>A0A401L2Y8_ASPAW</name>
<dbReference type="AlphaFoldDB" id="A0A401L2Y8"/>
<evidence type="ECO:0000313" key="2">
    <source>
        <dbReference type="Proteomes" id="UP000286921"/>
    </source>
</evidence>
<sequence>MSGGNKAQSVDCHDRDTQRRYAGYLWLEISLTHRLNEKLKTRWLLENEHQLHQALICCRVTGPALEDAPYFSNSFAGLYNFHGVRARIQFLRQRLEKEQELIDETMQQRKARLKPGTLMIATDPALFDSQSHLGLGADVPAVSWTLTCNGSSLRGLNIEGRWFQTSTQDWSAAWIDPMASKREQEQERKRVKNLQERLKRRKDRLTQGLHDYALLADAKVYMLIQDRRGGITEYRSTPDRKFPPTYAQIRRLFPSASLLTPESFGVTVSQSVKADRSSKPTEHFSDPTVEMFADGRAVIGEPSDLSNNLAHVLPDQTLQMGPASMPLLTETDMQSYFNYTECGALSQ</sequence>